<comment type="caution">
    <text evidence="2">The sequence shown here is derived from an EMBL/GenBank/DDBJ whole genome shotgun (WGS) entry which is preliminary data.</text>
</comment>
<dbReference type="EMBL" id="VSSR01000029">
    <property type="protein sequence ID" value="TYL83358.1"/>
    <property type="molecule type" value="Genomic_DNA"/>
</dbReference>
<evidence type="ECO:0000313" key="3">
    <source>
        <dbReference type="Proteomes" id="UP000324853"/>
    </source>
</evidence>
<dbReference type="Proteomes" id="UP000324853">
    <property type="component" value="Unassembled WGS sequence"/>
</dbReference>
<dbReference type="RefSeq" id="WP_148752513.1">
    <property type="nucleotide sequence ID" value="NZ_VSSR01000029.1"/>
</dbReference>
<evidence type="ECO:0000313" key="2">
    <source>
        <dbReference type="EMBL" id="TYL83358.1"/>
    </source>
</evidence>
<gene>
    <name evidence="2" type="ORF">FXB38_19080</name>
</gene>
<reference evidence="2 3" key="1">
    <citation type="submission" date="2019-08" db="EMBL/GenBank/DDBJ databases">
        <title>Bradyrhizobium hipponensis sp. nov., a rhizobium isolated from a Lupinus angustifolius root nodule in Tunisia.</title>
        <authorList>
            <person name="Off K."/>
            <person name="Rejili M."/>
            <person name="Mars M."/>
            <person name="Brachmann A."/>
            <person name="Marin M."/>
        </authorList>
    </citation>
    <scope>NUCLEOTIDE SEQUENCE [LARGE SCALE GENOMIC DNA]</scope>
    <source>
        <strain evidence="2 3">CTAW11</strain>
    </source>
</reference>
<organism evidence="2 3">
    <name type="scientific">Bradyrhizobium cytisi</name>
    <dbReference type="NCBI Taxonomy" id="515489"/>
    <lineage>
        <taxon>Bacteria</taxon>
        <taxon>Pseudomonadati</taxon>
        <taxon>Pseudomonadota</taxon>
        <taxon>Alphaproteobacteria</taxon>
        <taxon>Hyphomicrobiales</taxon>
        <taxon>Nitrobacteraceae</taxon>
        <taxon>Bradyrhizobium</taxon>
    </lineage>
</organism>
<feature type="compositionally biased region" description="Basic and acidic residues" evidence="1">
    <location>
        <begin position="27"/>
        <end position="56"/>
    </location>
</feature>
<keyword evidence="3" id="KW-1185">Reference proteome</keyword>
<sequence length="66" mass="7479">MTRLQEKAKARTKRIIGQMVGDNELVEEGKEEHRRAEGYEAADAGDRTEGETRDNPATKPRRGIVR</sequence>
<feature type="region of interest" description="Disordered" evidence="1">
    <location>
        <begin position="24"/>
        <end position="66"/>
    </location>
</feature>
<accession>A0A5S4WP30</accession>
<dbReference type="OrthoDB" id="8238730at2"/>
<dbReference type="AlphaFoldDB" id="A0A5S4WP30"/>
<evidence type="ECO:0000256" key="1">
    <source>
        <dbReference type="SAM" id="MobiDB-lite"/>
    </source>
</evidence>
<proteinExistence type="predicted"/>
<name>A0A5S4WP30_9BRAD</name>
<protein>
    <submittedName>
        <fullName evidence="2">Uncharacterized protein</fullName>
    </submittedName>
</protein>